<evidence type="ECO:0000313" key="2">
    <source>
        <dbReference type="Proteomes" id="UP000762676"/>
    </source>
</evidence>
<reference evidence="1 2" key="1">
    <citation type="journal article" date="2021" name="Elife">
        <title>Chloroplast acquisition without the gene transfer in kleptoplastic sea slugs, Plakobranchus ocellatus.</title>
        <authorList>
            <person name="Maeda T."/>
            <person name="Takahashi S."/>
            <person name="Yoshida T."/>
            <person name="Shimamura S."/>
            <person name="Takaki Y."/>
            <person name="Nagai Y."/>
            <person name="Toyoda A."/>
            <person name="Suzuki Y."/>
            <person name="Arimoto A."/>
            <person name="Ishii H."/>
            <person name="Satoh N."/>
            <person name="Nishiyama T."/>
            <person name="Hasebe M."/>
            <person name="Maruyama T."/>
            <person name="Minagawa J."/>
            <person name="Obokata J."/>
            <person name="Shigenobu S."/>
        </authorList>
    </citation>
    <scope>NUCLEOTIDE SEQUENCE [LARGE SCALE GENOMIC DNA]</scope>
</reference>
<dbReference type="EMBL" id="BMAT01014007">
    <property type="protein sequence ID" value="GFS24744.1"/>
    <property type="molecule type" value="Genomic_DNA"/>
</dbReference>
<organism evidence="1 2">
    <name type="scientific">Elysia marginata</name>
    <dbReference type="NCBI Taxonomy" id="1093978"/>
    <lineage>
        <taxon>Eukaryota</taxon>
        <taxon>Metazoa</taxon>
        <taxon>Spiralia</taxon>
        <taxon>Lophotrochozoa</taxon>
        <taxon>Mollusca</taxon>
        <taxon>Gastropoda</taxon>
        <taxon>Heterobranchia</taxon>
        <taxon>Euthyneura</taxon>
        <taxon>Panpulmonata</taxon>
        <taxon>Sacoglossa</taxon>
        <taxon>Placobranchoidea</taxon>
        <taxon>Plakobranchidae</taxon>
        <taxon>Elysia</taxon>
    </lineage>
</organism>
<comment type="caution">
    <text evidence="1">The sequence shown here is derived from an EMBL/GenBank/DDBJ whole genome shotgun (WGS) entry which is preliminary data.</text>
</comment>
<dbReference type="AlphaFoldDB" id="A0AAV4JRI7"/>
<sequence length="88" mass="10187">MPLQQVHIEQISSKVESHGQAHRSKKEPSYITSCCSNRASTFWSIWGNMIEHFAMIHWVQRQQELSIQDPVGVYICQIVEIGNFRAQT</sequence>
<evidence type="ECO:0000313" key="1">
    <source>
        <dbReference type="EMBL" id="GFS24744.1"/>
    </source>
</evidence>
<name>A0AAV4JRI7_9GAST</name>
<protein>
    <submittedName>
        <fullName evidence="1">Uncharacterized protein</fullName>
    </submittedName>
</protein>
<accession>A0AAV4JRI7</accession>
<gene>
    <name evidence="1" type="ORF">ElyMa_007010700</name>
</gene>
<dbReference type="Proteomes" id="UP000762676">
    <property type="component" value="Unassembled WGS sequence"/>
</dbReference>
<proteinExistence type="predicted"/>
<keyword evidence="2" id="KW-1185">Reference proteome</keyword>